<evidence type="ECO:0000259" key="1">
    <source>
        <dbReference type="Pfam" id="PF25199"/>
    </source>
</evidence>
<dbReference type="SUPFAM" id="SSF48452">
    <property type="entry name" value="TPR-like"/>
    <property type="match status" value="1"/>
</dbReference>
<dbReference type="Gene3D" id="3.40.50.300">
    <property type="entry name" value="P-loop containing nucleotide triphosphate hydrolases"/>
    <property type="match status" value="1"/>
</dbReference>
<dbReference type="SUPFAM" id="SSF50494">
    <property type="entry name" value="Trypsin-like serine proteases"/>
    <property type="match status" value="1"/>
</dbReference>
<dbReference type="InterPro" id="IPR057574">
    <property type="entry name" value="nSTAND_NTPase5_dom"/>
</dbReference>
<accession>A0ABP8BYE3</accession>
<sequence>MDLRRVVGVTGPGGPGSGYALGGRLLLASAHVTGEVGSAAQVFFPGREGVFDATVVWRGTPGGRNDAALLRVDDTSWQAPAGAGVRWGRTVTHRTEIECTTAGVPEVVQRTGQPVDMLQPSGTFNPGDRYVADRYLVSLTQPAPSNARDDSPWGGLSGAGLFSGDRADLLIGVMATDPVGWGHARLEAVPAYVLHQDEKFRAALVEHAGQRAAVVLEPVEWTGLADAGEVVPPGGLSGSPAELLRARREATPFRGRAELMRQLRAWAQQGSGTAARLVHGPGGQGKTRLAARLAGELSAAGWAVMWLSGQAADLRDLADAAVPLLLIIDYAETRPAQVAAVAEALARHSGASPVRILLLARTADGWWQQAQDASPSAEQVLGVAQVTRLPALDTAAEGRRDAYREAVTAFAALLRDMPGSIGPQDNNWGALAERLDPPPMAQAATALAVQMRALADLLDTATAQRTDEQSEAAADDAMEVEDRLLVHERRYWRTVAAAQGLSEVLGWETLTDAVAASVLVGADDHGEADELLCRVPGLADQSRDIRDRVRRWIAALYPPSPSRPWDTLQPDRLAERFIGRRLRDAPGLADLLATGCGPEQAMRLLTVYARAAAHPAFGGALNADLTRLCTSRPDELAPAATHVATQVEEPTPLLQALHQITDDPATSIDRLTALADQLPYPSQTLADYAAQLAARMTDHYRAQANRDPDVFLPSLAACLNNLSIRLGELGRWEEGLEAVAEAVGVYRRLAEGRPDAFLPSLAASLNNLSVDLGELGRREEGLEAVVEAVEIRRRLAEVRPDAFLPSLATSLNNLSVRLRELGRQEEGLETIAEAVGIWQQLVERRPVVHQAELERSQRVMAWLKGLPDL</sequence>
<name>A0ABP8BYE3_9ACTN</name>
<comment type="caution">
    <text evidence="2">The sequence shown here is derived from an EMBL/GenBank/DDBJ whole genome shotgun (WGS) entry which is preliminary data.</text>
</comment>
<gene>
    <name evidence="2" type="ORF">GCM10022254_25090</name>
</gene>
<organism evidence="2 3">
    <name type="scientific">Actinomadura meridiana</name>
    <dbReference type="NCBI Taxonomy" id="559626"/>
    <lineage>
        <taxon>Bacteria</taxon>
        <taxon>Bacillati</taxon>
        <taxon>Actinomycetota</taxon>
        <taxon>Actinomycetes</taxon>
        <taxon>Streptosporangiales</taxon>
        <taxon>Thermomonosporaceae</taxon>
        <taxon>Actinomadura</taxon>
    </lineage>
</organism>
<dbReference type="SUPFAM" id="SSF52540">
    <property type="entry name" value="P-loop containing nucleoside triphosphate hydrolases"/>
    <property type="match status" value="1"/>
</dbReference>
<dbReference type="Gene3D" id="1.25.40.10">
    <property type="entry name" value="Tetratricopeptide repeat domain"/>
    <property type="match status" value="1"/>
</dbReference>
<dbReference type="Pfam" id="PF13374">
    <property type="entry name" value="TPR_10"/>
    <property type="match status" value="3"/>
</dbReference>
<dbReference type="EMBL" id="BAABAS010000005">
    <property type="protein sequence ID" value="GAA4230391.1"/>
    <property type="molecule type" value="Genomic_DNA"/>
</dbReference>
<protein>
    <recommendedName>
        <fullName evidence="1">Novel STAND NTPase 5 domain-containing protein</fullName>
    </recommendedName>
</protein>
<dbReference type="InterPro" id="IPR027417">
    <property type="entry name" value="P-loop_NTPase"/>
</dbReference>
<reference evidence="3" key="1">
    <citation type="journal article" date="2019" name="Int. J. Syst. Evol. Microbiol.">
        <title>The Global Catalogue of Microorganisms (GCM) 10K type strain sequencing project: providing services to taxonomists for standard genome sequencing and annotation.</title>
        <authorList>
            <consortium name="The Broad Institute Genomics Platform"/>
            <consortium name="The Broad Institute Genome Sequencing Center for Infectious Disease"/>
            <person name="Wu L."/>
            <person name="Ma J."/>
        </authorList>
    </citation>
    <scope>NUCLEOTIDE SEQUENCE [LARGE SCALE GENOMIC DNA]</scope>
    <source>
        <strain evidence="3">JCM 17440</strain>
    </source>
</reference>
<evidence type="ECO:0000313" key="2">
    <source>
        <dbReference type="EMBL" id="GAA4230391.1"/>
    </source>
</evidence>
<dbReference type="InterPro" id="IPR011990">
    <property type="entry name" value="TPR-like_helical_dom_sf"/>
</dbReference>
<proteinExistence type="predicted"/>
<dbReference type="Pfam" id="PF25199">
    <property type="entry name" value="nSTAND_NTPase5"/>
    <property type="match status" value="1"/>
</dbReference>
<evidence type="ECO:0000313" key="3">
    <source>
        <dbReference type="Proteomes" id="UP001501710"/>
    </source>
</evidence>
<dbReference type="InterPro" id="IPR009003">
    <property type="entry name" value="Peptidase_S1_PA"/>
</dbReference>
<feature type="domain" description="Novel STAND NTPase 5" evidence="1">
    <location>
        <begin position="258"/>
        <end position="370"/>
    </location>
</feature>
<keyword evidence="3" id="KW-1185">Reference proteome</keyword>
<dbReference type="Proteomes" id="UP001501710">
    <property type="component" value="Unassembled WGS sequence"/>
</dbReference>